<dbReference type="Proteomes" id="UP000030300">
    <property type="component" value="Chromosome"/>
</dbReference>
<dbReference type="KEGG" id="psim:KR76_22575"/>
<evidence type="ECO:0000313" key="1">
    <source>
        <dbReference type="EMBL" id="AIY18864.1"/>
    </source>
</evidence>
<accession>A0A0A1DNB7</accession>
<dbReference type="STRING" id="2045.KR76_22575"/>
<protein>
    <submittedName>
        <fullName evidence="1">Putative integral membrane protein</fullName>
    </submittedName>
</protein>
<dbReference type="EMBL" id="CP009896">
    <property type="protein sequence ID" value="AIY18864.1"/>
    <property type="molecule type" value="Genomic_DNA"/>
</dbReference>
<dbReference type="HOGENOM" id="CLU_692299_0_0_11"/>
<proteinExistence type="predicted"/>
<reference evidence="1 2" key="1">
    <citation type="journal article" date="2015" name="Genome Announc.">
        <title>Complete Genome Sequence of Steroid-Transforming Nocardioides simplex VKM Ac-2033D.</title>
        <authorList>
            <person name="Shtratnikova V.Y."/>
            <person name="Schelkunov M.I."/>
            <person name="Pekov Y.A."/>
            <person name="Fokina V.V."/>
            <person name="Logacheva M.D."/>
            <person name="Sokolov S.L."/>
            <person name="Bragin E.Y."/>
            <person name="Ashapkin V.V."/>
            <person name="Donova M.V."/>
        </authorList>
    </citation>
    <scope>NUCLEOTIDE SEQUENCE [LARGE SCALE GENOMIC DNA]</scope>
    <source>
        <strain evidence="1 2">VKM Ac-2033D</strain>
    </source>
</reference>
<dbReference type="RefSeq" id="WP_038681524.1">
    <property type="nucleotide sequence ID" value="NZ_BJMC01000013.1"/>
</dbReference>
<sequence length="398" mass="40184">MRRLSLGLLDQVLSSVSSVLVVFAVAGVAPVRQFGHVALCLLVLNALTAVMRGLVGVHVTLRAGDAAAVRREARHGLVAAALVGLLAGAGFLGSAAVVPALAPVTAPLALAAPVVLTQDVGRFAATALGRPLVACLSDGAWTAVALSVLLASWAGAGLGVAAILLLWTAGAALGGVLALAVLGLRPRVTGFAGWWGEWRRSRLALGLDALLSAVDTIVVLAVAGRFIGATAIAALQGAASAFGPVALVLRSLPLAVLPEVRRRGLDRPDLVWPFLARLALPLSACSVLAGLASLVVPAGLGHRLLGESWTVIRPVLPLTGLEWAFIVWLAAATGSLQALERAGEVLRVRLVFGGLALVLGCAAAIVVRTPAAVAAALCLAALGAALFAHRRLHGGATA</sequence>
<organism evidence="1 2">
    <name type="scientific">Nocardioides simplex</name>
    <name type="common">Arthrobacter simplex</name>
    <dbReference type="NCBI Taxonomy" id="2045"/>
    <lineage>
        <taxon>Bacteria</taxon>
        <taxon>Bacillati</taxon>
        <taxon>Actinomycetota</taxon>
        <taxon>Actinomycetes</taxon>
        <taxon>Propionibacteriales</taxon>
        <taxon>Nocardioidaceae</taxon>
        <taxon>Pimelobacter</taxon>
    </lineage>
</organism>
<gene>
    <name evidence="1" type="ORF">KR76_22575</name>
</gene>
<dbReference type="OrthoDB" id="8229713at2"/>
<dbReference type="AlphaFoldDB" id="A0A0A1DNB7"/>
<evidence type="ECO:0000313" key="2">
    <source>
        <dbReference type="Proteomes" id="UP000030300"/>
    </source>
</evidence>
<dbReference type="eggNOG" id="COG2244">
    <property type="taxonomic scope" value="Bacteria"/>
</dbReference>
<name>A0A0A1DNB7_NOCSI</name>
<dbReference type="GeneID" id="96611566"/>
<keyword evidence="2" id="KW-1185">Reference proteome</keyword>